<reference evidence="4" key="1">
    <citation type="submission" date="2017-05" db="EMBL/GenBank/DDBJ databases">
        <authorList>
            <person name="Sharma S."/>
            <person name="Sidhu C."/>
            <person name="Pinnaka A.K."/>
        </authorList>
    </citation>
    <scope>NUCLEOTIDE SEQUENCE [LARGE SCALE GENOMIC DNA]</scope>
    <source>
        <strain evidence="4">AK93</strain>
    </source>
</reference>
<keyword evidence="1 3" id="KW-0808">Transferase</keyword>
<accession>A0A3E0X0Z3</accession>
<dbReference type="RefSeq" id="WP_116300724.1">
    <property type="nucleotide sequence ID" value="NZ_NFZV01000001.1"/>
</dbReference>
<evidence type="ECO:0000259" key="2">
    <source>
        <dbReference type="PROSITE" id="PS51186"/>
    </source>
</evidence>
<evidence type="ECO:0000256" key="1">
    <source>
        <dbReference type="ARBA" id="ARBA00022679"/>
    </source>
</evidence>
<dbReference type="GO" id="GO:0008080">
    <property type="term" value="F:N-acetyltransferase activity"/>
    <property type="evidence" value="ECO:0007669"/>
    <property type="project" value="InterPro"/>
</dbReference>
<dbReference type="Gene3D" id="3.40.630.30">
    <property type="match status" value="1"/>
</dbReference>
<dbReference type="PANTHER" id="PTHR13947:SF37">
    <property type="entry name" value="LD18367P"/>
    <property type="match status" value="1"/>
</dbReference>
<dbReference type="Proteomes" id="UP000256763">
    <property type="component" value="Unassembled WGS sequence"/>
</dbReference>
<gene>
    <name evidence="3" type="ORF">CAL65_00420</name>
</gene>
<dbReference type="SUPFAM" id="SSF55729">
    <property type="entry name" value="Acyl-CoA N-acyltransferases (Nat)"/>
    <property type="match status" value="1"/>
</dbReference>
<name>A0A3E0X0Z3_9GAMM</name>
<dbReference type="InterPro" id="IPR000182">
    <property type="entry name" value="GNAT_dom"/>
</dbReference>
<dbReference type="Pfam" id="PF00583">
    <property type="entry name" value="Acetyltransf_1"/>
    <property type="match status" value="1"/>
</dbReference>
<dbReference type="InterPro" id="IPR050769">
    <property type="entry name" value="NAT_camello-type"/>
</dbReference>
<protein>
    <submittedName>
        <fullName evidence="3">GNAT family N-acetyltransferase</fullName>
    </submittedName>
</protein>
<feature type="domain" description="N-acetyltransferase" evidence="2">
    <location>
        <begin position="1"/>
        <end position="134"/>
    </location>
</feature>
<keyword evidence="4" id="KW-1185">Reference proteome</keyword>
<dbReference type="InterPro" id="IPR016181">
    <property type="entry name" value="Acyl_CoA_acyltransferase"/>
</dbReference>
<dbReference type="PROSITE" id="PS51186">
    <property type="entry name" value="GNAT"/>
    <property type="match status" value="1"/>
</dbReference>
<dbReference type="AlphaFoldDB" id="A0A3E0X0Z3"/>
<dbReference type="CDD" id="cd04301">
    <property type="entry name" value="NAT_SF"/>
    <property type="match status" value="1"/>
</dbReference>
<proteinExistence type="predicted"/>
<dbReference type="PANTHER" id="PTHR13947">
    <property type="entry name" value="GNAT FAMILY N-ACETYLTRANSFERASE"/>
    <property type="match status" value="1"/>
</dbReference>
<dbReference type="OrthoDB" id="9797178at2"/>
<organism evidence="3 4">
    <name type="scientific">Alkalilimnicola ehrlichii</name>
    <dbReference type="NCBI Taxonomy" id="351052"/>
    <lineage>
        <taxon>Bacteria</taxon>
        <taxon>Pseudomonadati</taxon>
        <taxon>Pseudomonadota</taxon>
        <taxon>Gammaproteobacteria</taxon>
        <taxon>Chromatiales</taxon>
        <taxon>Ectothiorhodospiraceae</taxon>
        <taxon>Alkalilimnicola</taxon>
    </lineage>
</organism>
<evidence type="ECO:0000313" key="4">
    <source>
        <dbReference type="Proteomes" id="UP000256763"/>
    </source>
</evidence>
<comment type="caution">
    <text evidence="3">The sequence shown here is derived from an EMBL/GenBank/DDBJ whole genome shotgun (WGS) entry which is preliminary data.</text>
</comment>
<sequence>MDITQVAPSEVPINLLLEADPSTENIKRYLDESVCFIALLAGETVGAYAIKAIAGDTYELMSIAVAPEYQRQGIGSALLRHAIDTVREKGASRFEVGTGTFGYQLTYYQRVGFRPYALEVDYFLQHYRDPIYENGIQHQDRLRLAIAY</sequence>
<evidence type="ECO:0000313" key="3">
    <source>
        <dbReference type="EMBL" id="RFA39323.1"/>
    </source>
</evidence>
<dbReference type="EMBL" id="NFZW01000001">
    <property type="protein sequence ID" value="RFA39323.1"/>
    <property type="molecule type" value="Genomic_DNA"/>
</dbReference>